<reference evidence="1" key="1">
    <citation type="submission" date="2022-12" db="EMBL/GenBank/DDBJ databases">
        <authorList>
            <person name="Petersen C."/>
        </authorList>
    </citation>
    <scope>NUCLEOTIDE SEQUENCE</scope>
    <source>
        <strain evidence="1">IBT 16125</strain>
    </source>
</reference>
<sequence length="255" mass="29051">MSFVSIGDVVFCTQLAFRIYTTLTSGRKNAPRDMKALGEVLFGLYCALNHRERELETVLSGPIARDEHDIVQTRQQLGQMIKPCRRALKELDEATANYRQAAHDPPRLVSGPSYRVFGIGFSQQLKAQVRVQWLRVQWYLRSDSFTKYRIELQSHTSAINLLLSTMTWSSTTRSEEIGRRQAQRLEEIEHTTTRLNENMDRLVQAITSPRTHHPTLILPSLILPIGDPGADYYPTVALNQVIDGMFDITTNNTTC</sequence>
<evidence type="ECO:0000313" key="2">
    <source>
        <dbReference type="Proteomes" id="UP001213681"/>
    </source>
</evidence>
<protein>
    <recommendedName>
        <fullName evidence="3">Fungal N-terminal domain-containing protein</fullName>
    </recommendedName>
</protein>
<name>A0AAD6FVP0_9EURO</name>
<evidence type="ECO:0000313" key="1">
    <source>
        <dbReference type="EMBL" id="KAJ5432361.1"/>
    </source>
</evidence>
<proteinExistence type="predicted"/>
<dbReference type="Proteomes" id="UP001213681">
    <property type="component" value="Unassembled WGS sequence"/>
</dbReference>
<comment type="caution">
    <text evidence="1">The sequence shown here is derived from an EMBL/GenBank/DDBJ whole genome shotgun (WGS) entry which is preliminary data.</text>
</comment>
<dbReference type="RefSeq" id="XP_056759653.1">
    <property type="nucleotide sequence ID" value="XM_056914899.1"/>
</dbReference>
<dbReference type="EMBL" id="JAPVEA010000009">
    <property type="protein sequence ID" value="KAJ5432361.1"/>
    <property type="molecule type" value="Genomic_DNA"/>
</dbReference>
<dbReference type="GeneID" id="81605142"/>
<dbReference type="AlphaFoldDB" id="A0AAD6FVP0"/>
<gene>
    <name evidence="1" type="ORF">N7458_011517</name>
</gene>
<keyword evidence="2" id="KW-1185">Reference proteome</keyword>
<reference evidence="1" key="2">
    <citation type="journal article" date="2023" name="IMA Fungus">
        <title>Comparative genomic study of the Penicillium genus elucidates a diverse pangenome and 15 lateral gene transfer events.</title>
        <authorList>
            <person name="Petersen C."/>
            <person name="Sorensen T."/>
            <person name="Nielsen M.R."/>
            <person name="Sondergaard T.E."/>
            <person name="Sorensen J.L."/>
            <person name="Fitzpatrick D.A."/>
            <person name="Frisvad J.C."/>
            <person name="Nielsen K.L."/>
        </authorList>
    </citation>
    <scope>NUCLEOTIDE SEQUENCE</scope>
    <source>
        <strain evidence="1">IBT 16125</strain>
    </source>
</reference>
<evidence type="ECO:0008006" key="3">
    <source>
        <dbReference type="Google" id="ProtNLM"/>
    </source>
</evidence>
<organism evidence="1 2">
    <name type="scientific">Penicillium daleae</name>
    <dbReference type="NCBI Taxonomy" id="63821"/>
    <lineage>
        <taxon>Eukaryota</taxon>
        <taxon>Fungi</taxon>
        <taxon>Dikarya</taxon>
        <taxon>Ascomycota</taxon>
        <taxon>Pezizomycotina</taxon>
        <taxon>Eurotiomycetes</taxon>
        <taxon>Eurotiomycetidae</taxon>
        <taxon>Eurotiales</taxon>
        <taxon>Aspergillaceae</taxon>
        <taxon>Penicillium</taxon>
    </lineage>
</organism>
<accession>A0AAD6FVP0</accession>